<keyword evidence="1" id="KW-1133">Transmembrane helix</keyword>
<gene>
    <name evidence="2" type="ORF">P171DRAFT_481653</name>
</gene>
<accession>A0A9P4PTM4</accession>
<protein>
    <submittedName>
        <fullName evidence="2">Uncharacterized protein</fullName>
    </submittedName>
</protein>
<dbReference type="Proteomes" id="UP000799764">
    <property type="component" value="Unassembled WGS sequence"/>
</dbReference>
<evidence type="ECO:0000256" key="1">
    <source>
        <dbReference type="SAM" id="Phobius"/>
    </source>
</evidence>
<feature type="transmembrane region" description="Helical" evidence="1">
    <location>
        <begin position="12"/>
        <end position="32"/>
    </location>
</feature>
<dbReference type="AlphaFoldDB" id="A0A9P4PTM4"/>
<comment type="caution">
    <text evidence="2">The sequence shown here is derived from an EMBL/GenBank/DDBJ whole genome shotgun (WGS) entry which is preliminary data.</text>
</comment>
<dbReference type="EMBL" id="MU001495">
    <property type="protein sequence ID" value="KAF2448601.1"/>
    <property type="molecule type" value="Genomic_DNA"/>
</dbReference>
<sequence length="124" mass="14060">MALSERDIVGVVFAVLIFVVVGAYCLHVVLTAENRKVFVRRIDAIKMQAGTTQGEDQQRDVEHGLGESEGAKEGESWIKRWIRRSDIIMFFVRSITTDGVNLNTMTTTIDTHIRSFVFDYHKGI</sequence>
<keyword evidence="1" id="KW-0812">Transmembrane</keyword>
<keyword evidence="3" id="KW-1185">Reference proteome</keyword>
<evidence type="ECO:0000313" key="2">
    <source>
        <dbReference type="EMBL" id="KAF2448601.1"/>
    </source>
</evidence>
<evidence type="ECO:0000313" key="3">
    <source>
        <dbReference type="Proteomes" id="UP000799764"/>
    </source>
</evidence>
<reference evidence="2" key="1">
    <citation type="journal article" date="2020" name="Stud. Mycol.">
        <title>101 Dothideomycetes genomes: a test case for predicting lifestyles and emergence of pathogens.</title>
        <authorList>
            <person name="Haridas S."/>
            <person name="Albert R."/>
            <person name="Binder M."/>
            <person name="Bloem J."/>
            <person name="Labutti K."/>
            <person name="Salamov A."/>
            <person name="Andreopoulos B."/>
            <person name="Baker S."/>
            <person name="Barry K."/>
            <person name="Bills G."/>
            <person name="Bluhm B."/>
            <person name="Cannon C."/>
            <person name="Castanera R."/>
            <person name="Culley D."/>
            <person name="Daum C."/>
            <person name="Ezra D."/>
            <person name="Gonzalez J."/>
            <person name="Henrissat B."/>
            <person name="Kuo A."/>
            <person name="Liang C."/>
            <person name="Lipzen A."/>
            <person name="Lutzoni F."/>
            <person name="Magnuson J."/>
            <person name="Mondo S."/>
            <person name="Nolan M."/>
            <person name="Ohm R."/>
            <person name="Pangilinan J."/>
            <person name="Park H.-J."/>
            <person name="Ramirez L."/>
            <person name="Alfaro M."/>
            <person name="Sun H."/>
            <person name="Tritt A."/>
            <person name="Yoshinaga Y."/>
            <person name="Zwiers L.-H."/>
            <person name="Turgeon B."/>
            <person name="Goodwin S."/>
            <person name="Spatafora J."/>
            <person name="Crous P."/>
            <person name="Grigoriev I."/>
        </authorList>
    </citation>
    <scope>NUCLEOTIDE SEQUENCE</scope>
    <source>
        <strain evidence="2">CBS 690.94</strain>
    </source>
</reference>
<proteinExistence type="predicted"/>
<keyword evidence="1" id="KW-0472">Membrane</keyword>
<name>A0A9P4PTM4_9PLEO</name>
<organism evidence="2 3">
    <name type="scientific">Karstenula rhodostoma CBS 690.94</name>
    <dbReference type="NCBI Taxonomy" id="1392251"/>
    <lineage>
        <taxon>Eukaryota</taxon>
        <taxon>Fungi</taxon>
        <taxon>Dikarya</taxon>
        <taxon>Ascomycota</taxon>
        <taxon>Pezizomycotina</taxon>
        <taxon>Dothideomycetes</taxon>
        <taxon>Pleosporomycetidae</taxon>
        <taxon>Pleosporales</taxon>
        <taxon>Massarineae</taxon>
        <taxon>Didymosphaeriaceae</taxon>
        <taxon>Karstenula</taxon>
    </lineage>
</organism>